<dbReference type="InterPro" id="IPR002477">
    <property type="entry name" value="Peptidoglycan-bd-like"/>
</dbReference>
<reference evidence="2 3" key="1">
    <citation type="journal article" date="2012" name="Science">
        <title>Ecological populations of bacteria act as socially cohesive units of antibiotic production and resistance.</title>
        <authorList>
            <person name="Cordero O.X."/>
            <person name="Wildschutte H."/>
            <person name="Kirkup B."/>
            <person name="Proehl S."/>
            <person name="Ngo L."/>
            <person name="Hussain F."/>
            <person name="Le Roux F."/>
            <person name="Mincer T."/>
            <person name="Polz M.F."/>
        </authorList>
    </citation>
    <scope>NUCLEOTIDE SEQUENCE [LARGE SCALE GENOMIC DNA]</scope>
    <source>
        <strain evidence="2 3">5S-186</strain>
    </source>
</reference>
<dbReference type="CDD" id="cd20709">
    <property type="entry name" value="MIX_V"/>
    <property type="match status" value="1"/>
</dbReference>
<sequence length="828" mass="92645">MKENDKTFVRAYYPWNEDLAKEAKADTPHNESAKEKPIDTAEFEYSIEIACSVGELNAYQVGAFSLGKTKEEASISLWTKSQTDKGFSLLTASVNVNEPKSLIREFFISSGHSSTFDDVSPVKKGTGTYAEFFVPIKPSIQVYDRLAWPKVGFFYHFIDDELANEYQLSGGDKSSFRMTYSKGKTLSSDLLSDHEYAFILLPWKIENTVISRQHLLYTKEKMTQEKLSEINAQWLDENACLVNPDEAVNVRSDDIIVREKEDNGKVTYAVQSGETLDLIAKKQGITYDAILALNPQIKNPDIIEPGKVITIKDAPTEQENTQFHVCKINPESGAPEKWSEIAGQYGVAAKELFDLNADNPIYKGGALALGNELRVKKTTQSEEGSGEVYRNALSPEDVSGNKWVFSFLNVWSVIEKQFSDVAHVFVQDDTALNKHTPVIKVNSVLLHSTILSCSDGLEALAQEKKEAIKKGDKDEKKNNDIKAIQKALLALNFDLGKHGADGDFGAKTEQAVMEFQSKFVPTHEVHTEYEMKEKEGVMDNQTLLALDEAVTLSDENVRAPQTIEDYRSRVREINFNEDFNEKLMQFSGIFDEFYSYSKDNEILKFVNKEELVDAFFEDDRLSGSPNYETKGSAERYIKSTDSLGFTSQNIPGKPIFALNIAGGEHLARHEVMHLLSAEGGMTQIMNTSPNLNEALTEVTTRIIEDVLVQNDKDTIEARKHAYPALAELLLGITNSSEAIMAGLFEGYIKDGGLNKLIDPMVERWKERSESGQITKTVNWLPKYNQDTKMRNLLVNLTGSLGGVLSLDDPSLDFGTKNSIGKMKVYIGF</sequence>
<dbReference type="CDD" id="cd00118">
    <property type="entry name" value="LysM"/>
    <property type="match status" value="1"/>
</dbReference>
<organism evidence="2 3">
    <name type="scientific">Aliivibrio logei 5S-186</name>
    <dbReference type="NCBI Taxonomy" id="626086"/>
    <lineage>
        <taxon>Bacteria</taxon>
        <taxon>Pseudomonadati</taxon>
        <taxon>Pseudomonadota</taxon>
        <taxon>Gammaproteobacteria</taxon>
        <taxon>Vibrionales</taxon>
        <taxon>Vibrionaceae</taxon>
        <taxon>Aliivibrio</taxon>
    </lineage>
</organism>
<dbReference type="InterPro" id="IPR036365">
    <property type="entry name" value="PGBD-like_sf"/>
</dbReference>
<dbReference type="Pfam" id="PF01476">
    <property type="entry name" value="LysM"/>
    <property type="match status" value="1"/>
</dbReference>
<evidence type="ECO:0000313" key="3">
    <source>
        <dbReference type="Proteomes" id="UP000095059"/>
    </source>
</evidence>
<dbReference type="InterPro" id="IPR018392">
    <property type="entry name" value="LysM"/>
</dbReference>
<keyword evidence="3" id="KW-1185">Reference proteome</keyword>
<dbReference type="SUPFAM" id="SSF47090">
    <property type="entry name" value="PGBD-like"/>
    <property type="match status" value="1"/>
</dbReference>
<gene>
    <name evidence="2" type="ORF">A1Q5_08880</name>
</gene>
<name>A0ABX3AV97_ALILO</name>
<dbReference type="InterPro" id="IPR036366">
    <property type="entry name" value="PGBDSf"/>
</dbReference>
<dbReference type="SUPFAM" id="SSF54106">
    <property type="entry name" value="LysM domain"/>
    <property type="match status" value="1"/>
</dbReference>
<dbReference type="PROSITE" id="PS51782">
    <property type="entry name" value="LYSM"/>
    <property type="match status" value="1"/>
</dbReference>
<dbReference type="EMBL" id="AJYJ02000091">
    <property type="protein sequence ID" value="OEF12816.1"/>
    <property type="molecule type" value="Genomic_DNA"/>
</dbReference>
<dbReference type="Gene3D" id="3.10.350.10">
    <property type="entry name" value="LysM domain"/>
    <property type="match status" value="1"/>
</dbReference>
<dbReference type="InterPro" id="IPR036779">
    <property type="entry name" value="LysM_dom_sf"/>
</dbReference>
<dbReference type="RefSeq" id="WP_017020872.1">
    <property type="nucleotide sequence ID" value="NZ_AJYJ02000091.1"/>
</dbReference>
<comment type="caution">
    <text evidence="2">The sequence shown here is derived from an EMBL/GenBank/DDBJ whole genome shotgun (WGS) entry which is preliminary data.</text>
</comment>
<evidence type="ECO:0000313" key="2">
    <source>
        <dbReference type="EMBL" id="OEF12816.1"/>
    </source>
</evidence>
<evidence type="ECO:0000259" key="1">
    <source>
        <dbReference type="PROSITE" id="PS51782"/>
    </source>
</evidence>
<feature type="domain" description="LysM" evidence="1">
    <location>
        <begin position="266"/>
        <end position="311"/>
    </location>
</feature>
<dbReference type="Pfam" id="PF01471">
    <property type="entry name" value="PG_binding_1"/>
    <property type="match status" value="1"/>
</dbReference>
<dbReference type="Proteomes" id="UP000095059">
    <property type="component" value="Unassembled WGS sequence"/>
</dbReference>
<dbReference type="Gene3D" id="1.10.101.10">
    <property type="entry name" value="PGBD-like superfamily/PGBD"/>
    <property type="match status" value="1"/>
</dbReference>
<proteinExistence type="predicted"/>
<accession>A0ABX3AV97</accession>
<dbReference type="SMART" id="SM00257">
    <property type="entry name" value="LysM"/>
    <property type="match status" value="1"/>
</dbReference>
<protein>
    <recommendedName>
        <fullName evidence="1">LysM domain-containing protein</fullName>
    </recommendedName>
</protein>